<evidence type="ECO:0000313" key="2">
    <source>
        <dbReference type="EMBL" id="NYZ24048.1"/>
    </source>
</evidence>
<proteinExistence type="predicted"/>
<dbReference type="Pfam" id="PF17336">
    <property type="entry name" value="DUF5368"/>
    <property type="match status" value="1"/>
</dbReference>
<sequence length="122" mass="12845">MKDLDPMVFVAVFQEMMGPLMWMLLALAVGGLVAFAAVLAREGRLVSRRLVRSEIVGVFGGFAALALMAWVTLSGFSDAGGPVDWLLVGIIWGAGLVGTTILAYAVQGLVAPDRGHGMTEPQ</sequence>
<name>A0ABX2TLS3_9PROT</name>
<dbReference type="EMBL" id="JABFDB010000034">
    <property type="protein sequence ID" value="NYZ24048.1"/>
    <property type="molecule type" value="Genomic_DNA"/>
</dbReference>
<comment type="caution">
    <text evidence="2">The sequence shown here is derived from an EMBL/GenBank/DDBJ whole genome shotgun (WGS) entry which is preliminary data.</text>
</comment>
<gene>
    <name evidence="2" type="ORF">HND93_30460</name>
</gene>
<dbReference type="Proteomes" id="UP000584642">
    <property type="component" value="Unassembled WGS sequence"/>
</dbReference>
<evidence type="ECO:0000313" key="3">
    <source>
        <dbReference type="Proteomes" id="UP000584642"/>
    </source>
</evidence>
<evidence type="ECO:0000256" key="1">
    <source>
        <dbReference type="SAM" id="Phobius"/>
    </source>
</evidence>
<dbReference type="RefSeq" id="WP_180285825.1">
    <property type="nucleotide sequence ID" value="NZ_JABFDB010000034.1"/>
</dbReference>
<reference evidence="2 3" key="1">
    <citation type="submission" date="2020-05" db="EMBL/GenBank/DDBJ databases">
        <title>Azospirillum oleiclasticum sp. nov, a nitrogen-fixing and heavy crude oil-emulsifying bacterium isolated from the crude oil of Yumen Oilfield.</title>
        <authorList>
            <person name="Wu D."/>
            <person name="Cai M."/>
            <person name="Zhang X."/>
        </authorList>
    </citation>
    <scope>NUCLEOTIDE SEQUENCE [LARGE SCALE GENOMIC DNA]</scope>
    <source>
        <strain evidence="2 3">ROY-1-1-2</strain>
    </source>
</reference>
<feature type="transmembrane region" description="Helical" evidence="1">
    <location>
        <begin position="51"/>
        <end position="73"/>
    </location>
</feature>
<accession>A0ABX2TLS3</accession>
<keyword evidence="1" id="KW-0472">Membrane</keyword>
<feature type="transmembrane region" description="Helical" evidence="1">
    <location>
        <begin position="85"/>
        <end position="106"/>
    </location>
</feature>
<dbReference type="InterPro" id="IPR035308">
    <property type="entry name" value="DUF5368"/>
</dbReference>
<keyword evidence="3" id="KW-1185">Reference proteome</keyword>
<protein>
    <submittedName>
        <fullName evidence="2">DUF5368 domain-containing protein</fullName>
    </submittedName>
</protein>
<keyword evidence="1" id="KW-0812">Transmembrane</keyword>
<feature type="transmembrane region" description="Helical" evidence="1">
    <location>
        <begin position="20"/>
        <end position="39"/>
    </location>
</feature>
<organism evidence="2 3">
    <name type="scientific">Azospirillum oleiclasticum</name>
    <dbReference type="NCBI Taxonomy" id="2735135"/>
    <lineage>
        <taxon>Bacteria</taxon>
        <taxon>Pseudomonadati</taxon>
        <taxon>Pseudomonadota</taxon>
        <taxon>Alphaproteobacteria</taxon>
        <taxon>Rhodospirillales</taxon>
        <taxon>Azospirillaceae</taxon>
        <taxon>Azospirillum</taxon>
    </lineage>
</organism>
<keyword evidence="1" id="KW-1133">Transmembrane helix</keyword>